<evidence type="ECO:0000313" key="2">
    <source>
        <dbReference type="Proteomes" id="UP001432027"/>
    </source>
</evidence>
<comment type="caution">
    <text evidence="1">The sequence shown here is derived from an EMBL/GenBank/DDBJ whole genome shotgun (WGS) entry which is preliminary data.</text>
</comment>
<dbReference type="Proteomes" id="UP001432027">
    <property type="component" value="Unassembled WGS sequence"/>
</dbReference>
<feature type="non-terminal residue" evidence="1">
    <location>
        <position position="155"/>
    </location>
</feature>
<organism evidence="1 2">
    <name type="scientific">Pristionchus entomophagus</name>
    <dbReference type="NCBI Taxonomy" id="358040"/>
    <lineage>
        <taxon>Eukaryota</taxon>
        <taxon>Metazoa</taxon>
        <taxon>Ecdysozoa</taxon>
        <taxon>Nematoda</taxon>
        <taxon>Chromadorea</taxon>
        <taxon>Rhabditida</taxon>
        <taxon>Rhabditina</taxon>
        <taxon>Diplogasteromorpha</taxon>
        <taxon>Diplogasteroidea</taxon>
        <taxon>Neodiplogasteridae</taxon>
        <taxon>Pristionchus</taxon>
    </lineage>
</organism>
<protein>
    <submittedName>
        <fullName evidence="1">Uncharacterized protein</fullName>
    </submittedName>
</protein>
<accession>A0AAV5SPE9</accession>
<name>A0AAV5SPE9_9BILA</name>
<sequence length="155" mass="17305">RAPYGFSPSPTAYSTPLGNQISRSSMTKAWRMYLDEMDLDKDLFTCVQCGQYPSVLISDGICLGSRADIGASLPQRGDTPITTINPGWIVKKRERYEIRAYAQGNINIPTGTPSIFLPFIESTLLPDRSINPILQESSPYPFRRFTRSGHSEGIR</sequence>
<gene>
    <name evidence="1" type="ORF">PENTCL1PPCAC_4150</name>
</gene>
<keyword evidence="2" id="KW-1185">Reference proteome</keyword>
<evidence type="ECO:0000313" key="1">
    <source>
        <dbReference type="EMBL" id="GMS81975.1"/>
    </source>
</evidence>
<proteinExistence type="predicted"/>
<dbReference type="EMBL" id="BTSX01000001">
    <property type="protein sequence ID" value="GMS81975.1"/>
    <property type="molecule type" value="Genomic_DNA"/>
</dbReference>
<feature type="non-terminal residue" evidence="1">
    <location>
        <position position="1"/>
    </location>
</feature>
<reference evidence="1" key="1">
    <citation type="submission" date="2023-10" db="EMBL/GenBank/DDBJ databases">
        <title>Genome assembly of Pristionchus species.</title>
        <authorList>
            <person name="Yoshida K."/>
            <person name="Sommer R.J."/>
        </authorList>
    </citation>
    <scope>NUCLEOTIDE SEQUENCE</scope>
    <source>
        <strain evidence="1">RS0144</strain>
    </source>
</reference>
<dbReference type="AlphaFoldDB" id="A0AAV5SPE9"/>